<feature type="compositionally biased region" description="Basic and acidic residues" evidence="9">
    <location>
        <begin position="23"/>
        <end position="49"/>
    </location>
</feature>
<dbReference type="GO" id="GO:0003964">
    <property type="term" value="F:RNA-directed DNA polymerase activity"/>
    <property type="evidence" value="ECO:0007669"/>
    <property type="project" value="UniProtKB-KW"/>
</dbReference>
<dbReference type="PROSITE" id="PS50878">
    <property type="entry name" value="RT_POL"/>
    <property type="match status" value="1"/>
</dbReference>
<dbReference type="InterPro" id="IPR041373">
    <property type="entry name" value="RT_RNaseH"/>
</dbReference>
<dbReference type="GO" id="GO:0003676">
    <property type="term" value="F:nucleic acid binding"/>
    <property type="evidence" value="ECO:0007669"/>
    <property type="project" value="InterPro"/>
</dbReference>
<dbReference type="InterPro" id="IPR000477">
    <property type="entry name" value="RT_dom"/>
</dbReference>
<dbReference type="InterPro" id="IPR043128">
    <property type="entry name" value="Rev_trsase/Diguanyl_cyclase"/>
</dbReference>
<keyword evidence="4" id="KW-0540">Nuclease</keyword>
<keyword evidence="5" id="KW-0255">Endonuclease</keyword>
<feature type="compositionally biased region" description="Basic residues" evidence="9">
    <location>
        <begin position="134"/>
        <end position="146"/>
    </location>
</feature>
<keyword evidence="6" id="KW-0378">Hydrolase</keyword>
<dbReference type="Gene3D" id="3.30.70.270">
    <property type="match status" value="1"/>
</dbReference>
<dbReference type="InterPro" id="IPR005162">
    <property type="entry name" value="Retrotrans_gag_dom"/>
</dbReference>
<sequence length="1497" mass="170630">MEEENAFVLVNNPPPHPSGSRRVMSEIHVEVNKERSQAGEEERRSEGRRGRSYATRNVIDAEVLRRNRKIERLERELHELKDAQASCDQHRSRRQRSRSHSGSCESSHRFPKQSGEDYRAQKSSRRSRPEGKTKKTSPVRKPKKKDHNPVWNQLRQISHSLFSSRIERAKLPTRLAPLNLITYNGKTDPVAHLSYYRQSMALHNGNDILMCHIFLSSLGDVAFRWFDRLEHRSIHSWTELSKAFTTRFITNTRKPKEVDSLMALAMRSGENLKSYSARYWETYNEIDRCGEDVAVTQFRFGLPVELQGIVGGTGSRRTPPPIHRYYARTDNLRAETRTAAHLRKVFQVSEGVTPVLKRLKKETTEEIIFTDHDLEGVQLPHFDALVVTMQIGDFEVKRILIDPESFAEIMYDSLFKGLGLEHKDLDRKVDPLYGFSGESVMPVGRVTIKVHAGTVSSPTKFWVLNSYSPYNAILGRPWLHKMRAVPSTLHQRLRFLTPEGIMEVRGDQEREENEDLIPQKKCAEELVKHQIPDSSQEKYFLLGASFLQEQRDGLITLLSEYIDVFAWNPYEAPGVDPAFACHNLNVDPLFHPIVQKGRQISPLHQEAVCEEVDRLIKAKAIKEILYPTWLSNTVVVKKKNGKWRVCIDFTDLNKAYLKDPFPLPKIDQLVDSTSDHHRMSFLDAFQGYHQIAMNPTDQEKTTFITPRGIFCYKVMPFGLKNARTTYQRMITKMFALQLGKTIEVYIDDIVVKSILAEDHLRDLQAVLNTLRRHRLKLNASKCVFDVGSRKFLGFMVTQQGIKAYPDQISAILDLKPPRIVWEVQKLTGMAATLNHFISRSAEKSYLAAAPLLSTPVNGESLYIYLAVSEHAVSAAIVREDCSIQKPVYYTSKTLDRAESRYLPLEKLAFALVCSAKKLPHYFQAQTMIVLTEQQLKAVLRNADFSGRISKWGAQLGAYDINYRPRTSIKGQVLVDFIAEFTPAEIGPMWVNHVSSIQHMEGWRLYIDGASNSRGSGLGVVLLAPQGQMMELAIRLGFPASNNVVEYEALLHGLRSTITLQADPLHVYCDSQLVVNQISEDYAAKDEKTKTYLVEAKKLLGKFKHVQIEHISRDLNGHADTLASLASVVAPELWRIISVGIQSLPSVGNEMSNEVCSVDQSISWISPILAYLKDDILPADRKEADRIKRVAPRYWVSKEGHLYRRSYTGPYLRCVHPDTVQNLLWEIHEEFAPSIHQPAAGLNPIASPWPFSQWGLDIVGPLPRAPGNRQWLIVATDYFTKWVEAEPLVHITDADSKKFVWKNIITRFGIPRVLMSDNGSQFISGPFRKFCEQYGIRNHFFTPAYPQGNGQAESSNKTLLDGIKKRLENVKGRWVEELPSILWTYRTTPRSLIGETHFSLIYGVEAVIPLEISLPTIRTKYYDPVTNETSLATDLDLAEEKRDSTLIHLAAYQNGLRKMNEKWVNPRELAVGDLVFRKVMGSRQDSTHGKLGPNWEEP</sequence>
<feature type="domain" description="RNase H type-1" evidence="11">
    <location>
        <begin position="998"/>
        <end position="1127"/>
    </location>
</feature>
<dbReference type="InterPro" id="IPR012337">
    <property type="entry name" value="RNaseH-like_sf"/>
</dbReference>
<feature type="region of interest" description="Disordered" evidence="9">
    <location>
        <begin position="1"/>
        <end position="60"/>
    </location>
</feature>
<keyword evidence="2" id="KW-0808">Transferase</keyword>
<dbReference type="EMBL" id="OIVN01001135">
    <property type="protein sequence ID" value="SPC90281.1"/>
    <property type="molecule type" value="Genomic_DNA"/>
</dbReference>
<dbReference type="SUPFAM" id="SSF53098">
    <property type="entry name" value="Ribonuclease H-like"/>
    <property type="match status" value="2"/>
</dbReference>
<dbReference type="InterPro" id="IPR043502">
    <property type="entry name" value="DNA/RNA_pol_sf"/>
</dbReference>
<evidence type="ECO:0000259" key="11">
    <source>
        <dbReference type="PROSITE" id="PS50879"/>
    </source>
</evidence>
<dbReference type="Gene3D" id="3.10.10.10">
    <property type="entry name" value="HIV Type 1 Reverse Transcriptase, subunit A, domain 1"/>
    <property type="match status" value="1"/>
</dbReference>
<evidence type="ECO:0000256" key="6">
    <source>
        <dbReference type="ARBA" id="ARBA00022801"/>
    </source>
</evidence>
<evidence type="ECO:0000256" key="7">
    <source>
        <dbReference type="ARBA" id="ARBA00022918"/>
    </source>
</evidence>
<dbReference type="Pfam" id="PF03732">
    <property type="entry name" value="Retrotrans_gag"/>
    <property type="match status" value="1"/>
</dbReference>
<dbReference type="GO" id="GO:0015074">
    <property type="term" value="P:DNA integration"/>
    <property type="evidence" value="ECO:0007669"/>
    <property type="project" value="InterPro"/>
</dbReference>
<feature type="domain" description="Integrase catalytic" evidence="12">
    <location>
        <begin position="1245"/>
        <end position="1416"/>
    </location>
</feature>
<dbReference type="Pfam" id="PF00078">
    <property type="entry name" value="RVT_1"/>
    <property type="match status" value="1"/>
</dbReference>
<evidence type="ECO:0000256" key="2">
    <source>
        <dbReference type="ARBA" id="ARBA00022679"/>
    </source>
</evidence>
<evidence type="ECO:0000256" key="1">
    <source>
        <dbReference type="ARBA" id="ARBA00012493"/>
    </source>
</evidence>
<dbReference type="Pfam" id="PF17917">
    <property type="entry name" value="RT_RNaseH"/>
    <property type="match status" value="1"/>
</dbReference>
<keyword evidence="8" id="KW-0233">DNA recombination</keyword>
<dbReference type="InterPro" id="IPR002156">
    <property type="entry name" value="RNaseH_domain"/>
</dbReference>
<dbReference type="GO" id="GO:0004523">
    <property type="term" value="F:RNA-DNA hybrid ribonuclease activity"/>
    <property type="evidence" value="ECO:0007669"/>
    <property type="project" value="InterPro"/>
</dbReference>
<reference evidence="13" key="1">
    <citation type="submission" date="2018-02" db="EMBL/GenBank/DDBJ databases">
        <authorList>
            <person name="Cohen D.B."/>
            <person name="Kent A.D."/>
        </authorList>
    </citation>
    <scope>NUCLEOTIDE SEQUENCE</scope>
</reference>
<dbReference type="EC" id="2.7.7.49" evidence="1"/>
<keyword evidence="3" id="KW-0548">Nucleotidyltransferase</keyword>
<evidence type="ECO:0000256" key="9">
    <source>
        <dbReference type="SAM" id="MobiDB-lite"/>
    </source>
</evidence>
<evidence type="ECO:0000259" key="10">
    <source>
        <dbReference type="PROSITE" id="PS50878"/>
    </source>
</evidence>
<evidence type="ECO:0000256" key="8">
    <source>
        <dbReference type="ARBA" id="ARBA00023172"/>
    </source>
</evidence>
<dbReference type="Gene3D" id="2.40.70.10">
    <property type="entry name" value="Acid Proteases"/>
    <property type="match status" value="1"/>
</dbReference>
<gene>
    <name evidence="13" type="ORF">FSB_LOCUS18163</name>
</gene>
<evidence type="ECO:0000259" key="12">
    <source>
        <dbReference type="PROSITE" id="PS50994"/>
    </source>
</evidence>
<dbReference type="GO" id="GO:0006310">
    <property type="term" value="P:DNA recombination"/>
    <property type="evidence" value="ECO:0007669"/>
    <property type="project" value="UniProtKB-KW"/>
</dbReference>
<dbReference type="InterPro" id="IPR001584">
    <property type="entry name" value="Integrase_cat-core"/>
</dbReference>
<dbReference type="Pfam" id="PF00665">
    <property type="entry name" value="rve"/>
    <property type="match status" value="1"/>
</dbReference>
<accession>A0A2N9FTM1</accession>
<evidence type="ECO:0000256" key="3">
    <source>
        <dbReference type="ARBA" id="ARBA00022695"/>
    </source>
</evidence>
<dbReference type="Gene3D" id="3.30.420.10">
    <property type="entry name" value="Ribonuclease H-like superfamily/Ribonuclease H"/>
    <property type="match status" value="2"/>
</dbReference>
<evidence type="ECO:0000313" key="13">
    <source>
        <dbReference type="EMBL" id="SPC90281.1"/>
    </source>
</evidence>
<dbReference type="CDD" id="cd00303">
    <property type="entry name" value="retropepsin_like"/>
    <property type="match status" value="1"/>
</dbReference>
<name>A0A2N9FTM1_FAGSY</name>
<proteinExistence type="predicted"/>
<keyword evidence="7" id="KW-0695">RNA-directed DNA polymerase</keyword>
<dbReference type="InterPro" id="IPR036397">
    <property type="entry name" value="RNaseH_sf"/>
</dbReference>
<dbReference type="PANTHER" id="PTHR48475">
    <property type="entry name" value="RIBONUCLEASE H"/>
    <property type="match status" value="1"/>
</dbReference>
<organism evidence="13">
    <name type="scientific">Fagus sylvatica</name>
    <name type="common">Beechnut</name>
    <dbReference type="NCBI Taxonomy" id="28930"/>
    <lineage>
        <taxon>Eukaryota</taxon>
        <taxon>Viridiplantae</taxon>
        <taxon>Streptophyta</taxon>
        <taxon>Embryophyta</taxon>
        <taxon>Tracheophyta</taxon>
        <taxon>Spermatophyta</taxon>
        <taxon>Magnoliopsida</taxon>
        <taxon>eudicotyledons</taxon>
        <taxon>Gunneridae</taxon>
        <taxon>Pentapetalae</taxon>
        <taxon>rosids</taxon>
        <taxon>fabids</taxon>
        <taxon>Fagales</taxon>
        <taxon>Fagaceae</taxon>
        <taxon>Fagus</taxon>
    </lineage>
</organism>
<protein>
    <recommendedName>
        <fullName evidence="1">RNA-directed DNA polymerase</fullName>
        <ecNumber evidence="1">2.7.7.49</ecNumber>
    </recommendedName>
</protein>
<dbReference type="Pfam" id="PF13456">
    <property type="entry name" value="RVT_3"/>
    <property type="match status" value="1"/>
</dbReference>
<dbReference type="CDD" id="cd01647">
    <property type="entry name" value="RT_LTR"/>
    <property type="match status" value="1"/>
</dbReference>
<dbReference type="PROSITE" id="PS50994">
    <property type="entry name" value="INTEGRASE"/>
    <property type="match status" value="1"/>
</dbReference>
<dbReference type="SUPFAM" id="SSF56672">
    <property type="entry name" value="DNA/RNA polymerases"/>
    <property type="match status" value="1"/>
</dbReference>
<feature type="domain" description="Reverse transcriptase" evidence="10">
    <location>
        <begin position="617"/>
        <end position="796"/>
    </location>
</feature>
<dbReference type="PROSITE" id="PS50879">
    <property type="entry name" value="RNASE_H_1"/>
    <property type="match status" value="1"/>
</dbReference>
<feature type="region of interest" description="Disordered" evidence="9">
    <location>
        <begin position="84"/>
        <end position="151"/>
    </location>
</feature>
<evidence type="ECO:0000256" key="4">
    <source>
        <dbReference type="ARBA" id="ARBA00022722"/>
    </source>
</evidence>
<dbReference type="PANTHER" id="PTHR48475:SF2">
    <property type="entry name" value="RIBONUCLEASE H"/>
    <property type="match status" value="1"/>
</dbReference>
<dbReference type="CDD" id="cd09279">
    <property type="entry name" value="RNase_HI_like"/>
    <property type="match status" value="1"/>
</dbReference>
<dbReference type="InterPro" id="IPR021109">
    <property type="entry name" value="Peptidase_aspartic_dom_sf"/>
</dbReference>
<evidence type="ECO:0000256" key="5">
    <source>
        <dbReference type="ARBA" id="ARBA00022759"/>
    </source>
</evidence>